<dbReference type="EMBL" id="CADCUW010000601">
    <property type="protein sequence ID" value="CAA9451420.1"/>
    <property type="molecule type" value="Genomic_DNA"/>
</dbReference>
<evidence type="ECO:0000256" key="1">
    <source>
        <dbReference type="ARBA" id="ARBA00023125"/>
    </source>
</evidence>
<evidence type="ECO:0000256" key="2">
    <source>
        <dbReference type="PROSITE-ProRule" id="PRU00335"/>
    </source>
</evidence>
<dbReference type="Pfam" id="PF17920">
    <property type="entry name" value="TetR_C_16"/>
    <property type="match status" value="1"/>
</dbReference>
<dbReference type="Pfam" id="PF00440">
    <property type="entry name" value="TetR_N"/>
    <property type="match status" value="1"/>
</dbReference>
<dbReference type="SUPFAM" id="SSF48498">
    <property type="entry name" value="Tetracyclin repressor-like, C-terminal domain"/>
    <property type="match status" value="1"/>
</dbReference>
<protein>
    <submittedName>
        <fullName evidence="4">Transcriptional regulator, AcrR family</fullName>
    </submittedName>
</protein>
<feature type="domain" description="HTH tetR-type" evidence="3">
    <location>
        <begin position="16"/>
        <end position="76"/>
    </location>
</feature>
<dbReference type="GO" id="GO:0000976">
    <property type="term" value="F:transcription cis-regulatory region binding"/>
    <property type="evidence" value="ECO:0007669"/>
    <property type="project" value="TreeGrafter"/>
</dbReference>
<accession>A0A6J4QUY5</accession>
<evidence type="ECO:0000313" key="4">
    <source>
        <dbReference type="EMBL" id="CAA9451420.1"/>
    </source>
</evidence>
<dbReference type="PANTHER" id="PTHR30055">
    <property type="entry name" value="HTH-TYPE TRANSCRIPTIONAL REGULATOR RUTR"/>
    <property type="match status" value="1"/>
</dbReference>
<dbReference type="Gene3D" id="1.10.357.10">
    <property type="entry name" value="Tetracycline Repressor, domain 2"/>
    <property type="match status" value="1"/>
</dbReference>
<keyword evidence="1 2" id="KW-0238">DNA-binding</keyword>
<gene>
    <name evidence="4" type="ORF">AVDCRST_MAG01-01-4602</name>
</gene>
<dbReference type="InterPro" id="IPR001647">
    <property type="entry name" value="HTH_TetR"/>
</dbReference>
<dbReference type="PROSITE" id="PS50977">
    <property type="entry name" value="HTH_TETR_2"/>
    <property type="match status" value="1"/>
</dbReference>
<dbReference type="PANTHER" id="PTHR30055:SF235">
    <property type="entry name" value="TRANSCRIPTIONAL REGULATORY PROTEIN"/>
    <property type="match status" value="1"/>
</dbReference>
<dbReference type="InterPro" id="IPR050109">
    <property type="entry name" value="HTH-type_TetR-like_transc_reg"/>
</dbReference>
<feature type="DNA-binding region" description="H-T-H motif" evidence="2">
    <location>
        <begin position="39"/>
        <end position="58"/>
    </location>
</feature>
<dbReference type="SUPFAM" id="SSF46689">
    <property type="entry name" value="Homeodomain-like"/>
    <property type="match status" value="1"/>
</dbReference>
<dbReference type="GO" id="GO:0003700">
    <property type="term" value="F:DNA-binding transcription factor activity"/>
    <property type="evidence" value="ECO:0007669"/>
    <property type="project" value="TreeGrafter"/>
</dbReference>
<dbReference type="PRINTS" id="PR00455">
    <property type="entry name" value="HTHTETR"/>
</dbReference>
<organism evidence="4">
    <name type="scientific">uncultured Rubrobacteraceae bacterium</name>
    <dbReference type="NCBI Taxonomy" id="349277"/>
    <lineage>
        <taxon>Bacteria</taxon>
        <taxon>Bacillati</taxon>
        <taxon>Actinomycetota</taxon>
        <taxon>Rubrobacteria</taxon>
        <taxon>Rubrobacterales</taxon>
        <taxon>Rubrobacteraceae</taxon>
        <taxon>environmental samples</taxon>
    </lineage>
</organism>
<dbReference type="InterPro" id="IPR041678">
    <property type="entry name" value="TetR_C_16"/>
</dbReference>
<sequence length="195" mass="21043">MGRRVTGRGGRRRDAAATRAEILEAACVLFTRDGYDHVGMRGVAGVVGVDAALVVRYFGSKEGLFAEAISAGFALGEDLLFSGRDGFGERLARYVLEKEEKEGFDPMLILLRSAPNERAAVLLREGLEGQFVRPLARWLGGEKAPERAGLIVAALFGLAFMRDVVRSDSLTQAETEDLVALVAPVLQSYVDGPET</sequence>
<evidence type="ECO:0000259" key="3">
    <source>
        <dbReference type="PROSITE" id="PS50977"/>
    </source>
</evidence>
<dbReference type="AlphaFoldDB" id="A0A6J4QUY5"/>
<name>A0A6J4QUY5_9ACTN</name>
<proteinExistence type="predicted"/>
<dbReference type="InterPro" id="IPR036271">
    <property type="entry name" value="Tet_transcr_reg_TetR-rel_C_sf"/>
</dbReference>
<reference evidence="4" key="1">
    <citation type="submission" date="2020-02" db="EMBL/GenBank/DDBJ databases">
        <authorList>
            <person name="Meier V. D."/>
        </authorList>
    </citation>
    <scope>NUCLEOTIDE SEQUENCE</scope>
    <source>
        <strain evidence="4">AVDCRST_MAG01</strain>
    </source>
</reference>
<dbReference type="InterPro" id="IPR009057">
    <property type="entry name" value="Homeodomain-like_sf"/>
</dbReference>